<proteinExistence type="predicted"/>
<evidence type="ECO:0000313" key="3">
    <source>
        <dbReference type="Proteomes" id="UP000482960"/>
    </source>
</evidence>
<organism evidence="2 3">
    <name type="scientific">Phytohabitans rumicis</name>
    <dbReference type="NCBI Taxonomy" id="1076125"/>
    <lineage>
        <taxon>Bacteria</taxon>
        <taxon>Bacillati</taxon>
        <taxon>Actinomycetota</taxon>
        <taxon>Actinomycetes</taxon>
        <taxon>Micromonosporales</taxon>
        <taxon>Micromonosporaceae</taxon>
    </lineage>
</organism>
<evidence type="ECO:0000256" key="1">
    <source>
        <dbReference type="SAM" id="Phobius"/>
    </source>
</evidence>
<dbReference type="RefSeq" id="WP_173078639.1">
    <property type="nucleotide sequence ID" value="NZ_BAABJB010000004.1"/>
</dbReference>
<reference evidence="2 3" key="2">
    <citation type="submission" date="2020-03" db="EMBL/GenBank/DDBJ databases">
        <authorList>
            <person name="Ichikawa N."/>
            <person name="Kimura A."/>
            <person name="Kitahashi Y."/>
            <person name="Uohara A."/>
        </authorList>
    </citation>
    <scope>NUCLEOTIDE SEQUENCE [LARGE SCALE GENOMIC DNA]</scope>
    <source>
        <strain evidence="2 3">NBRC 108638</strain>
    </source>
</reference>
<name>A0A6V8L7S3_9ACTN</name>
<accession>A0A6V8L7S3</accession>
<comment type="caution">
    <text evidence="2">The sequence shown here is derived from an EMBL/GenBank/DDBJ whole genome shotgun (WGS) entry which is preliminary data.</text>
</comment>
<gene>
    <name evidence="2" type="ORF">Prum_052320</name>
</gene>
<evidence type="ECO:0000313" key="2">
    <source>
        <dbReference type="EMBL" id="GFJ91590.1"/>
    </source>
</evidence>
<keyword evidence="1" id="KW-0472">Membrane</keyword>
<keyword evidence="1" id="KW-0812">Transmembrane</keyword>
<sequence>MTTLERLRIRPAIAVAVLAGAVATAGVAGFVLADRTQPGVCFAEQRGACAYEITPHRDGTVTVRREMDNVSPRGTWRVPAECITDTAPRPDCPAGWYSPAPS</sequence>
<dbReference type="Proteomes" id="UP000482960">
    <property type="component" value="Unassembled WGS sequence"/>
</dbReference>
<reference evidence="2 3" key="1">
    <citation type="submission" date="2020-03" db="EMBL/GenBank/DDBJ databases">
        <title>Whole genome shotgun sequence of Phytohabitans rumicis NBRC 108638.</title>
        <authorList>
            <person name="Komaki H."/>
            <person name="Tamura T."/>
        </authorList>
    </citation>
    <scope>NUCLEOTIDE SEQUENCE [LARGE SCALE GENOMIC DNA]</scope>
    <source>
        <strain evidence="2 3">NBRC 108638</strain>
    </source>
</reference>
<dbReference type="AlphaFoldDB" id="A0A6V8L7S3"/>
<keyword evidence="3" id="KW-1185">Reference proteome</keyword>
<dbReference type="EMBL" id="BLPG01000001">
    <property type="protein sequence ID" value="GFJ91590.1"/>
    <property type="molecule type" value="Genomic_DNA"/>
</dbReference>
<feature type="transmembrane region" description="Helical" evidence="1">
    <location>
        <begin position="12"/>
        <end position="33"/>
    </location>
</feature>
<keyword evidence="1" id="KW-1133">Transmembrane helix</keyword>
<protein>
    <submittedName>
        <fullName evidence="2">Uncharacterized protein</fullName>
    </submittedName>
</protein>